<evidence type="ECO:0000256" key="1">
    <source>
        <dbReference type="SAM" id="MobiDB-lite"/>
    </source>
</evidence>
<keyword evidence="3" id="KW-1185">Reference proteome</keyword>
<accession>A0A0F7JWZ5</accession>
<dbReference type="KEGG" id="seds:AAY24_05550"/>
<gene>
    <name evidence="2" type="ORF">AAY24_05550</name>
</gene>
<evidence type="ECO:0000313" key="2">
    <source>
        <dbReference type="EMBL" id="AKH19904.1"/>
    </source>
</evidence>
<dbReference type="Proteomes" id="UP000034410">
    <property type="component" value="Chromosome"/>
</dbReference>
<organism evidence="2 3">
    <name type="scientific">Sedimenticola thiotaurini</name>
    <dbReference type="NCBI Taxonomy" id="1543721"/>
    <lineage>
        <taxon>Bacteria</taxon>
        <taxon>Pseudomonadati</taxon>
        <taxon>Pseudomonadota</taxon>
        <taxon>Gammaproteobacteria</taxon>
        <taxon>Chromatiales</taxon>
        <taxon>Sedimenticolaceae</taxon>
        <taxon>Sedimenticola</taxon>
    </lineage>
</organism>
<sequence length="61" mass="6328">MEAASQGGEHENGQAPPRHGSTRNCVSCTISCCTHFLTSLGVMPADPASPVFALYPPEVGL</sequence>
<feature type="region of interest" description="Disordered" evidence="1">
    <location>
        <begin position="1"/>
        <end position="22"/>
    </location>
</feature>
<proteinExistence type="predicted"/>
<reference evidence="2 3" key="1">
    <citation type="journal article" date="2015" name="Genome Announc.">
        <title>Complete Genome Sequence of Sedimenticola thiotaurini Strain SIP-G1, a Polyphosphate- and Polyhydroxyalkanoate-Accumulating Sulfur-Oxidizing Gammaproteobacterium Isolated from Salt Marsh Sediments.</title>
        <authorList>
            <person name="Flood B.E."/>
            <person name="Jones D.S."/>
            <person name="Bailey J.V."/>
        </authorList>
    </citation>
    <scope>NUCLEOTIDE SEQUENCE [LARGE SCALE GENOMIC DNA]</scope>
    <source>
        <strain evidence="2 3">SIP-G1</strain>
    </source>
</reference>
<dbReference type="EMBL" id="CP011412">
    <property type="protein sequence ID" value="AKH19904.1"/>
    <property type="molecule type" value="Genomic_DNA"/>
</dbReference>
<name>A0A0F7JWZ5_9GAMM</name>
<protein>
    <submittedName>
        <fullName evidence="2">Uncharacterized protein</fullName>
    </submittedName>
</protein>
<dbReference type="AlphaFoldDB" id="A0A0F7JWZ5"/>
<evidence type="ECO:0000313" key="3">
    <source>
        <dbReference type="Proteomes" id="UP000034410"/>
    </source>
</evidence>